<evidence type="ECO:0000256" key="1">
    <source>
        <dbReference type="SAM" id="MobiDB-lite"/>
    </source>
</evidence>
<evidence type="ECO:0000313" key="2">
    <source>
        <dbReference type="EMBL" id="TWV20138.1"/>
    </source>
</evidence>
<keyword evidence="3" id="KW-1185">Reference proteome</keyword>
<gene>
    <name evidence="2" type="ORF">FRZ02_23615</name>
</gene>
<dbReference type="Proteomes" id="UP000318052">
    <property type="component" value="Unassembled WGS sequence"/>
</dbReference>
<dbReference type="EMBL" id="VOGX01000052">
    <property type="protein sequence ID" value="TWV20138.1"/>
    <property type="molecule type" value="Genomic_DNA"/>
</dbReference>
<accession>A0ABY3GU56</accession>
<name>A0ABY3GU56_9ACTN</name>
<organism evidence="2 3">
    <name type="scientific">Streptomyces albidoflavus</name>
    <dbReference type="NCBI Taxonomy" id="1886"/>
    <lineage>
        <taxon>Bacteria</taxon>
        <taxon>Bacillati</taxon>
        <taxon>Actinomycetota</taxon>
        <taxon>Actinomycetes</taxon>
        <taxon>Kitasatosporales</taxon>
        <taxon>Streptomycetaceae</taxon>
        <taxon>Streptomyces</taxon>
        <taxon>Streptomyces albidoflavus group</taxon>
    </lineage>
</organism>
<evidence type="ECO:0000313" key="3">
    <source>
        <dbReference type="Proteomes" id="UP000318052"/>
    </source>
</evidence>
<protein>
    <submittedName>
        <fullName evidence="2">Uncharacterized protein</fullName>
    </submittedName>
</protein>
<sequence>MKDEVQLVSDGDGLAVIGGREDVERFLVSEGLVGRKVGSGWIKGVVGAGAAVVKGGVDGDAGVSGRWVKLTAESAEQVKKYGLRESAATGVSTGVLKGDRGQIKGFVEFARGSRSVVGSPVALANVAKLLAQVAMEQAMDEISEYLDAIDAKVDDVLRAQKDGVLSRMIGTGLVIEEAMTVRRQRGGVDEVTWSKVQGGPATIAETQAYALRQLDALAEKMERQAKIGELAATVREAEPAVREWLAVLARCFQLQDAVAVLELDRVREVSPEELNGHRLGLREARRDRQELILRCTDRLVTRMNVAAGAANAKVLLHPAKSPAVVEASNQVVVGVHEFQERVADRAGRRYTEARRWREAAVQARDRALETGAMGVAAARAVGNETLDRAGTVRDKLASGIAERARRLRGDKAETEGKDDGKAGGKDEGKSEGEG</sequence>
<proteinExistence type="predicted"/>
<comment type="caution">
    <text evidence="2">The sequence shown here is derived from an EMBL/GenBank/DDBJ whole genome shotgun (WGS) entry which is preliminary data.</text>
</comment>
<dbReference type="RefSeq" id="WP_146582660.1">
    <property type="nucleotide sequence ID" value="NZ_VOGX01000052.1"/>
</dbReference>
<reference evidence="3" key="1">
    <citation type="journal article" date="2019" name="Microbiol. Resour. Announc.">
        <title>Draft Genomic Sequences of Streptomyces misionensis and Streptomyces albidoflavus, bacteria applied for phytopathogen biocontrol.</title>
        <authorList>
            <person name="Pylro V."/>
            <person name="Dias A."/>
            <person name="Andreote F."/>
            <person name="Varani A."/>
            <person name="Andreote C."/>
            <person name="Bernardo E."/>
            <person name="Martins T."/>
        </authorList>
    </citation>
    <scope>NUCLEOTIDE SEQUENCE [LARGE SCALE GENOMIC DNA]</scope>
    <source>
        <strain evidence="3">77</strain>
    </source>
</reference>
<feature type="region of interest" description="Disordered" evidence="1">
    <location>
        <begin position="400"/>
        <end position="434"/>
    </location>
</feature>